<feature type="compositionally biased region" description="Low complexity" evidence="1">
    <location>
        <begin position="126"/>
        <end position="139"/>
    </location>
</feature>
<proteinExistence type="evidence at transcript level"/>
<evidence type="ECO:0000313" key="2">
    <source>
        <dbReference type="EMBL" id="CAB3266583.1"/>
    </source>
</evidence>
<protein>
    <submittedName>
        <fullName evidence="2">Serine/arginine repetitive matrix protein 1-like</fullName>
    </submittedName>
</protein>
<feature type="compositionally biased region" description="Basic and acidic residues" evidence="1">
    <location>
        <begin position="676"/>
        <end position="691"/>
    </location>
</feature>
<gene>
    <name evidence="2" type="primary">Srrm1-002</name>
</gene>
<feature type="compositionally biased region" description="Basic residues" evidence="1">
    <location>
        <begin position="375"/>
        <end position="385"/>
    </location>
</feature>
<feature type="compositionally biased region" description="Basic and acidic residues" evidence="1">
    <location>
        <begin position="605"/>
        <end position="626"/>
    </location>
</feature>
<name>A0A6F9DU94_9ASCI</name>
<feature type="compositionally biased region" description="Basic and acidic residues" evidence="1">
    <location>
        <begin position="515"/>
        <end position="528"/>
    </location>
</feature>
<dbReference type="EMBL" id="LR790721">
    <property type="protein sequence ID" value="CAB3266583.1"/>
    <property type="molecule type" value="mRNA"/>
</dbReference>
<feature type="compositionally biased region" description="Basic and acidic residues" evidence="1">
    <location>
        <begin position="255"/>
        <end position="274"/>
    </location>
</feature>
<feature type="compositionally biased region" description="Basic and acidic residues" evidence="1">
    <location>
        <begin position="220"/>
        <end position="247"/>
    </location>
</feature>
<feature type="compositionally biased region" description="Basic and acidic residues" evidence="1">
    <location>
        <begin position="911"/>
        <end position="927"/>
    </location>
</feature>
<feature type="compositionally biased region" description="Basic and acidic residues" evidence="1">
    <location>
        <begin position="935"/>
        <end position="956"/>
    </location>
</feature>
<feature type="compositionally biased region" description="Basic and acidic residues" evidence="1">
    <location>
        <begin position="555"/>
        <end position="578"/>
    </location>
</feature>
<feature type="compositionally biased region" description="Basic residues" evidence="1">
    <location>
        <begin position="193"/>
        <end position="202"/>
    </location>
</feature>
<feature type="compositionally biased region" description="Basic and acidic residues" evidence="1">
    <location>
        <begin position="106"/>
        <end position="118"/>
    </location>
</feature>
<feature type="region of interest" description="Disordered" evidence="1">
    <location>
        <begin position="605"/>
        <end position="632"/>
    </location>
</feature>
<feature type="compositionally biased region" description="Basic and acidic residues" evidence="1">
    <location>
        <begin position="465"/>
        <end position="500"/>
    </location>
</feature>
<feature type="compositionally biased region" description="Basic and acidic residues" evidence="1">
    <location>
        <begin position="433"/>
        <end position="445"/>
    </location>
</feature>
<dbReference type="InterPro" id="IPR040427">
    <property type="entry name" value="Flacc"/>
</dbReference>
<sequence>MSHSNKHRRKEEDLKHSSKSNVFERLGDSRSERKQDKYYKSTHDKFEEHSPKHDHIKKKTKLKSALKHSTSKSKGRKDEYVDEPVRPSSKLHRTYDEQDVDFTVEPQHHGRTKQEASRGHKRKVARSNSTASSSVSPPRQAKHLTKRQRYQSPSPEPSYHPKGQERGRSRERRGKKQFDSPDESHQQSTKMLKYPHSHHSVAKKLVARETSPEDTWSQEGDNRHKTFTSEKKKTRHHRDERYEDDSFSKSSKHLSRADISEQSYVHDDHHREKTLLYNKKHKQLKKEKVVYSSEENMEGDSHLQRRHKRSPEITEKRRNKKIIDQRDDRSTSSHYAEFSSTEQSAKMYSSKKKRKDIQPRSPSPSPPRSITPTYHSKKSTARYSKHLQAGSNDDLSDVEEKLRAKVKKKKKHRMNSDADDIVESQPPPIRKQRYIEEDITDDGRTKKTKKRKRNRDIESASVSRSESEDRLPKKQRISERETEDIWKDRRKERKMEEKIPILRRSPARRTPTPPHLREKVLPRRRVETPESSSSRSTSRHHKLSPGPRNVAVLQRRTDRSLERDSFKLRPDERRGRREEPVYVRDADVECRKPLKGSRMEDRRIRVEERSRERPISERSVYSEKSEGYTQKQQKLSYEEKLLLLKEHLNAEKRRPSHRAVPEFAKHKRPTVQLERRIDPPPVRRDRAKSDWKAPPVLERSTKRSDVRERKPLPIETVQRVREIRNPSTFEEPSRPRRVSPWVEGASKPSSVSRHRNVSKERWPPARRPIDDLIGDVRYKDGKGQSISRDRGQFRNEGKSPAPSGTYREVRRSGDHHSNRDLRLEVTIHDGGNRTNVDFEKMKSRKPRSPARMVAYDPPRSHDRSLHPPPPPVVQRSRSGSNPKRPETSRHQRDRSDSYHQQRAPVGSTRNASRDRPRSRDYQVKRDGQNSSFRGDATKLTRRDKLHPPALNRDRSRVSTTSRSSTRSPRRMRRHSPLAPRSGRTDRQSSRGAKSERGETKHSSDRQKRSKEKRDETSSTLANQEKETTTEAADVLEVDWKGLTPVEKEKGTEEGSSGSVLSRFTPGNVLLRMGISSKLLPEYLVQRVAQKCSEVKSSDAPPLVLEHGLGALNRGESMRRSSWLNNFSNLSPGTRMTSFTDASYRQRLLGIKGDMRIPTFPPQIINARTYSASIKHYLNKTANKIPIEVQ</sequence>
<dbReference type="PANTHER" id="PTHR38563:SF1">
    <property type="entry name" value="FL(2)D-ASSOCIATED COMPLEX COMPONENT"/>
    <property type="match status" value="1"/>
</dbReference>
<feature type="compositionally biased region" description="Basic and acidic residues" evidence="1">
    <location>
        <begin position="982"/>
        <end position="1016"/>
    </location>
</feature>
<dbReference type="GO" id="GO:0016556">
    <property type="term" value="P:mRNA modification"/>
    <property type="evidence" value="ECO:0007669"/>
    <property type="project" value="InterPro"/>
</dbReference>
<reference evidence="2" key="1">
    <citation type="submission" date="2020-04" db="EMBL/GenBank/DDBJ databases">
        <authorList>
            <person name="Neveu A P."/>
        </authorList>
    </citation>
    <scope>NUCLEOTIDE SEQUENCE</scope>
    <source>
        <tissue evidence="2">Whole embryo</tissue>
    </source>
</reference>
<feature type="compositionally biased region" description="Basic and acidic residues" evidence="1">
    <location>
        <begin position="310"/>
        <end position="331"/>
    </location>
</feature>
<feature type="compositionally biased region" description="Basic residues" evidence="1">
    <location>
        <begin position="54"/>
        <end position="75"/>
    </location>
</feature>
<feature type="compositionally biased region" description="Basic and acidic residues" evidence="1">
    <location>
        <begin position="176"/>
        <end position="185"/>
    </location>
</feature>
<feature type="region of interest" description="Disordered" evidence="1">
    <location>
        <begin position="676"/>
        <end position="705"/>
    </location>
</feature>
<feature type="compositionally biased region" description="Basic residues" evidence="1">
    <location>
        <begin position="404"/>
        <end position="413"/>
    </location>
</feature>
<feature type="compositionally biased region" description="Basic and acidic residues" evidence="1">
    <location>
        <begin position="757"/>
        <end position="797"/>
    </location>
</feature>
<feature type="region of interest" description="Disordered" evidence="1">
    <location>
        <begin position="725"/>
        <end position="1058"/>
    </location>
</feature>
<feature type="compositionally biased region" description="Basic residues" evidence="1">
    <location>
        <begin position="140"/>
        <end position="149"/>
    </location>
</feature>
<evidence type="ECO:0000256" key="1">
    <source>
        <dbReference type="SAM" id="MobiDB-lite"/>
    </source>
</evidence>
<organism evidence="2">
    <name type="scientific">Phallusia mammillata</name>
    <dbReference type="NCBI Taxonomy" id="59560"/>
    <lineage>
        <taxon>Eukaryota</taxon>
        <taxon>Metazoa</taxon>
        <taxon>Chordata</taxon>
        <taxon>Tunicata</taxon>
        <taxon>Ascidiacea</taxon>
        <taxon>Phlebobranchia</taxon>
        <taxon>Ascidiidae</taxon>
        <taxon>Phallusia</taxon>
    </lineage>
</organism>
<feature type="compositionally biased region" description="Low complexity" evidence="1">
    <location>
        <begin position="957"/>
        <end position="966"/>
    </location>
</feature>
<feature type="compositionally biased region" description="Basic and acidic residues" evidence="1">
    <location>
        <begin position="883"/>
        <end position="899"/>
    </location>
</feature>
<feature type="compositionally biased region" description="Polar residues" evidence="1">
    <location>
        <begin position="332"/>
        <end position="347"/>
    </location>
</feature>
<dbReference type="GO" id="GO:0036396">
    <property type="term" value="C:RNA N6-methyladenosine methyltransferase complex"/>
    <property type="evidence" value="ECO:0007669"/>
    <property type="project" value="InterPro"/>
</dbReference>
<dbReference type="AlphaFoldDB" id="A0A6F9DU94"/>
<feature type="compositionally biased region" description="Basic and acidic residues" evidence="1">
    <location>
        <begin position="76"/>
        <end position="85"/>
    </location>
</feature>
<accession>A0A6F9DU94</accession>
<dbReference type="PANTHER" id="PTHR38563">
    <property type="entry name" value="FL(2)D-ASSOCIATED COMPLEX COMPONENT"/>
    <property type="match status" value="1"/>
</dbReference>
<feature type="compositionally biased region" description="Basic and acidic residues" evidence="1">
    <location>
        <begin position="807"/>
        <end position="841"/>
    </location>
</feature>
<feature type="compositionally biased region" description="Basic and acidic residues" evidence="1">
    <location>
        <begin position="25"/>
        <end position="53"/>
    </location>
</feature>
<feature type="region of interest" description="Disordered" evidence="1">
    <location>
        <begin position="1"/>
        <end position="578"/>
    </location>
</feature>